<evidence type="ECO:0000313" key="5">
    <source>
        <dbReference type="EMBL" id="MCU9593923.1"/>
    </source>
</evidence>
<dbReference type="InterPro" id="IPR009057">
    <property type="entry name" value="Homeodomain-like_sf"/>
</dbReference>
<proteinExistence type="predicted"/>
<reference evidence="5 6" key="1">
    <citation type="submission" date="2022-10" db="EMBL/GenBank/DDBJ databases">
        <title>Description of Fervidibacillus gen. nov. in the family Fervidibacillaceae fam. nov. with two species, Fervidibacillus albus sp. nov., and Fervidibacillus halotolerans sp. nov., isolated from tidal flat sediments.</title>
        <authorList>
            <person name="Kwon K.K."/>
            <person name="Yang S.-H."/>
        </authorList>
    </citation>
    <scope>NUCLEOTIDE SEQUENCE [LARGE SCALE GENOMIC DNA]</scope>
    <source>
        <strain evidence="5 6">DSM 23332</strain>
    </source>
</reference>
<keyword evidence="3" id="KW-0804">Transcription</keyword>
<evidence type="ECO:0000256" key="2">
    <source>
        <dbReference type="ARBA" id="ARBA00023125"/>
    </source>
</evidence>
<dbReference type="PROSITE" id="PS01124">
    <property type="entry name" value="HTH_ARAC_FAMILY_2"/>
    <property type="match status" value="1"/>
</dbReference>
<evidence type="ECO:0000313" key="6">
    <source>
        <dbReference type="Proteomes" id="UP001208656"/>
    </source>
</evidence>
<feature type="domain" description="HTH araC/xylS-type" evidence="4">
    <location>
        <begin position="144"/>
        <end position="242"/>
    </location>
</feature>
<comment type="caution">
    <text evidence="5">The sequence shown here is derived from an EMBL/GenBank/DDBJ whole genome shotgun (WGS) entry which is preliminary data.</text>
</comment>
<dbReference type="EMBL" id="JAOUSE010000010">
    <property type="protein sequence ID" value="MCU9593923.1"/>
    <property type="molecule type" value="Genomic_DNA"/>
</dbReference>
<dbReference type="PANTHER" id="PTHR43280">
    <property type="entry name" value="ARAC-FAMILY TRANSCRIPTIONAL REGULATOR"/>
    <property type="match status" value="1"/>
</dbReference>
<dbReference type="Pfam" id="PF12833">
    <property type="entry name" value="HTH_18"/>
    <property type="match status" value="1"/>
</dbReference>
<dbReference type="PROSITE" id="PS00041">
    <property type="entry name" value="HTH_ARAC_FAMILY_1"/>
    <property type="match status" value="1"/>
</dbReference>
<name>A0ABT2WE41_9BACI</name>
<protein>
    <submittedName>
        <fullName evidence="5">AraC family transcriptional regulator</fullName>
    </submittedName>
</protein>
<keyword evidence="6" id="KW-1185">Reference proteome</keyword>
<evidence type="ECO:0000256" key="3">
    <source>
        <dbReference type="ARBA" id="ARBA00023163"/>
    </source>
</evidence>
<dbReference type="InterPro" id="IPR018060">
    <property type="entry name" value="HTH_AraC"/>
</dbReference>
<keyword evidence="1" id="KW-0805">Transcription regulation</keyword>
<organism evidence="5 6">
    <name type="scientific">Pallidibacillus thermolactis</name>
    <dbReference type="NCBI Taxonomy" id="251051"/>
    <lineage>
        <taxon>Bacteria</taxon>
        <taxon>Bacillati</taxon>
        <taxon>Bacillota</taxon>
        <taxon>Bacilli</taxon>
        <taxon>Bacillales</taxon>
        <taxon>Bacillaceae</taxon>
        <taxon>Pallidibacillus</taxon>
    </lineage>
</organism>
<dbReference type="PANTHER" id="PTHR43280:SF28">
    <property type="entry name" value="HTH-TYPE TRANSCRIPTIONAL ACTIVATOR RHAS"/>
    <property type="match status" value="1"/>
</dbReference>
<dbReference type="SMART" id="SM00342">
    <property type="entry name" value="HTH_ARAC"/>
    <property type="match status" value="1"/>
</dbReference>
<keyword evidence="2" id="KW-0238">DNA-binding</keyword>
<sequence length="245" mass="28726">METIVRDHILHDFYKARMENRQKEFLHPSYQHEQKLLTAIQLGNRKEAITALNEINQLQRAKLASTPLRSLKNSLICSCTLFTRAIIRGGVDPDTAYNLSDVIIQQIEKFEDYNKLQDFEVKMVHTFIDTLEKEHLNRYSSIVNKAISYIHNHILQDLSLQSIAKELYVSPSYLSDIFRKETGTTLIEFINRKKIEESKYFLLHTDLPLSQISSLFQFCNQSYYTYLFKKFTGVTPKKFQEISES</sequence>
<accession>A0ABT2WE41</accession>
<dbReference type="SUPFAM" id="SSF46689">
    <property type="entry name" value="Homeodomain-like"/>
    <property type="match status" value="2"/>
</dbReference>
<dbReference type="RefSeq" id="WP_173662447.1">
    <property type="nucleotide sequence ID" value="NZ_JAOUSE010000010.1"/>
</dbReference>
<dbReference type="InterPro" id="IPR018062">
    <property type="entry name" value="HTH_AraC-typ_CS"/>
</dbReference>
<dbReference type="Proteomes" id="UP001208656">
    <property type="component" value="Unassembled WGS sequence"/>
</dbReference>
<gene>
    <name evidence="5" type="ORF">OEV82_05590</name>
</gene>
<evidence type="ECO:0000259" key="4">
    <source>
        <dbReference type="PROSITE" id="PS01124"/>
    </source>
</evidence>
<evidence type="ECO:0000256" key="1">
    <source>
        <dbReference type="ARBA" id="ARBA00023015"/>
    </source>
</evidence>
<dbReference type="Gene3D" id="1.10.10.60">
    <property type="entry name" value="Homeodomain-like"/>
    <property type="match status" value="2"/>
</dbReference>